<dbReference type="RefSeq" id="WP_112373708.1">
    <property type="nucleotide sequence ID" value="NZ_CP069793.1"/>
</dbReference>
<dbReference type="EMBL" id="UAUU01000002">
    <property type="protein sequence ID" value="SPZ83963.1"/>
    <property type="molecule type" value="Genomic_DNA"/>
</dbReference>
<sequence>MEKLQINTEKIEEWIAAGYDVLQDGKLIKVEGDLQGFLQQFADDTADGGPKIFLLKELLTWPEEDLKKIEMGYGTDENT</sequence>
<proteinExistence type="predicted"/>
<dbReference type="AlphaFoldDB" id="A0A2X2IXF2"/>
<dbReference type="Proteomes" id="UP000251241">
    <property type="component" value="Unassembled WGS sequence"/>
</dbReference>
<evidence type="ECO:0000313" key="1">
    <source>
        <dbReference type="EMBL" id="SPZ83963.1"/>
    </source>
</evidence>
<evidence type="ECO:0000313" key="2">
    <source>
        <dbReference type="Proteomes" id="UP000251241"/>
    </source>
</evidence>
<name>A0A2X2IXF2_SPHMU</name>
<organism evidence="1 2">
    <name type="scientific">Sphingobacterium multivorum</name>
    <dbReference type="NCBI Taxonomy" id="28454"/>
    <lineage>
        <taxon>Bacteria</taxon>
        <taxon>Pseudomonadati</taxon>
        <taxon>Bacteroidota</taxon>
        <taxon>Sphingobacteriia</taxon>
        <taxon>Sphingobacteriales</taxon>
        <taxon>Sphingobacteriaceae</taxon>
        <taxon>Sphingobacterium</taxon>
    </lineage>
</organism>
<gene>
    <name evidence="1" type="ORF">NCTC11343_00483</name>
</gene>
<protein>
    <submittedName>
        <fullName evidence="1">Uncharacterized protein</fullName>
    </submittedName>
</protein>
<dbReference type="GeneID" id="97179061"/>
<accession>A0A2X2IXF2</accession>
<reference evidence="1 2" key="1">
    <citation type="submission" date="2018-06" db="EMBL/GenBank/DDBJ databases">
        <authorList>
            <consortium name="Pathogen Informatics"/>
            <person name="Doyle S."/>
        </authorList>
    </citation>
    <scope>NUCLEOTIDE SEQUENCE [LARGE SCALE GENOMIC DNA]</scope>
    <source>
        <strain evidence="1 2">NCTC11343</strain>
    </source>
</reference>